<keyword evidence="4" id="KW-0249">Electron transport</keyword>
<dbReference type="EMBL" id="ABAX03000014">
    <property type="protein sequence ID" value="EDR96890.1"/>
    <property type="molecule type" value="Genomic_DNA"/>
</dbReference>
<comment type="caution">
    <text evidence="9">The sequence shown here is derived from an EMBL/GenBank/DDBJ whole genome shotgun (WGS) entry which is preliminary data.</text>
</comment>
<keyword evidence="3" id="KW-0813">Transport</keyword>
<evidence type="ECO:0000256" key="5">
    <source>
        <dbReference type="ARBA" id="ARBA00023157"/>
    </source>
</evidence>
<dbReference type="STRING" id="411490.ANACAC_02119"/>
<dbReference type="InterPro" id="IPR005746">
    <property type="entry name" value="Thioredoxin"/>
</dbReference>
<dbReference type="GO" id="GO:0015035">
    <property type="term" value="F:protein-disulfide reductase activity"/>
    <property type="evidence" value="ECO:0007669"/>
    <property type="project" value="UniProtKB-UniRule"/>
</dbReference>
<dbReference type="NCBIfam" id="TIGR01068">
    <property type="entry name" value="thioredoxin"/>
    <property type="match status" value="1"/>
</dbReference>
<reference evidence="9" key="2">
    <citation type="submission" date="2013-11" db="EMBL/GenBank/DDBJ databases">
        <title>Draft genome sequence of Anaerostipes caccae (DSM 14662).</title>
        <authorList>
            <person name="Sudarsanam P."/>
            <person name="Ley R."/>
            <person name="Guruge J."/>
            <person name="Turnbaugh P.J."/>
            <person name="Mahowald M."/>
            <person name="Liep D."/>
            <person name="Gordon J."/>
        </authorList>
    </citation>
    <scope>NUCLEOTIDE SEQUENCE</scope>
    <source>
        <strain evidence="9">DSM 14662</strain>
    </source>
</reference>
<dbReference type="PROSITE" id="PS51352">
    <property type="entry name" value="THIOREDOXIN_2"/>
    <property type="match status" value="1"/>
</dbReference>
<keyword evidence="5" id="KW-1015">Disulfide bond</keyword>
<proteinExistence type="inferred from homology"/>
<dbReference type="PRINTS" id="PR00421">
    <property type="entry name" value="THIOREDOXIN"/>
</dbReference>
<evidence type="ECO:0000313" key="10">
    <source>
        <dbReference type="Proteomes" id="UP000004935"/>
    </source>
</evidence>
<evidence type="ECO:0000256" key="1">
    <source>
        <dbReference type="ARBA" id="ARBA00008987"/>
    </source>
</evidence>
<gene>
    <name evidence="9" type="primary">trxA</name>
    <name evidence="9" type="ORF">ANACAC_02119</name>
</gene>
<keyword evidence="10" id="KW-1185">Reference proteome</keyword>
<dbReference type="InterPro" id="IPR017937">
    <property type="entry name" value="Thioredoxin_CS"/>
</dbReference>
<evidence type="ECO:0000256" key="4">
    <source>
        <dbReference type="ARBA" id="ARBA00022982"/>
    </source>
</evidence>
<keyword evidence="6" id="KW-0676">Redox-active center</keyword>
<dbReference type="AlphaFoldDB" id="B0MFM0"/>
<evidence type="ECO:0000313" key="9">
    <source>
        <dbReference type="EMBL" id="EDR96890.1"/>
    </source>
</evidence>
<evidence type="ECO:0000259" key="8">
    <source>
        <dbReference type="PROSITE" id="PS51352"/>
    </source>
</evidence>
<dbReference type="eggNOG" id="COG3118">
    <property type="taxonomic scope" value="Bacteria"/>
</dbReference>
<dbReference type="FunFam" id="3.40.30.10:FF:000001">
    <property type="entry name" value="Thioredoxin"/>
    <property type="match status" value="1"/>
</dbReference>
<dbReference type="PANTHER" id="PTHR45663:SF11">
    <property type="entry name" value="GEO12009P1"/>
    <property type="match status" value="1"/>
</dbReference>
<dbReference type="HOGENOM" id="CLU_090389_10_2_9"/>
<dbReference type="Gene3D" id="3.40.30.10">
    <property type="entry name" value="Glutaredoxin"/>
    <property type="match status" value="1"/>
</dbReference>
<comment type="similarity">
    <text evidence="1">Belongs to the thioredoxin family.</text>
</comment>
<evidence type="ECO:0000256" key="2">
    <source>
        <dbReference type="ARBA" id="ARBA00020570"/>
    </source>
</evidence>
<dbReference type="GO" id="GO:0005829">
    <property type="term" value="C:cytosol"/>
    <property type="evidence" value="ECO:0007669"/>
    <property type="project" value="TreeGrafter"/>
</dbReference>
<accession>B0MFM0</accession>
<dbReference type="Pfam" id="PF00085">
    <property type="entry name" value="Thioredoxin"/>
    <property type="match status" value="1"/>
</dbReference>
<evidence type="ECO:0000256" key="6">
    <source>
        <dbReference type="ARBA" id="ARBA00023284"/>
    </source>
</evidence>
<sequence>MSSKGKSIFLPASKAQEMVLPPAGIAGRGKRLFMPVKIRRMIMEYTFTNENFQAEVLDSEQPVLVDMFATWCGPCRMMGPVVEELAKEYEGSVKVGKLDIDENSDIAGQYGVMSVPTFLVFKNGQVAAKVVGAVPKEELKAAVDKAR</sequence>
<evidence type="ECO:0000256" key="3">
    <source>
        <dbReference type="ARBA" id="ARBA00022448"/>
    </source>
</evidence>
<dbReference type="CDD" id="cd02947">
    <property type="entry name" value="TRX_family"/>
    <property type="match status" value="1"/>
</dbReference>
<dbReference type="GO" id="GO:0045454">
    <property type="term" value="P:cell redox homeostasis"/>
    <property type="evidence" value="ECO:0007669"/>
    <property type="project" value="TreeGrafter"/>
</dbReference>
<dbReference type="SUPFAM" id="SSF52833">
    <property type="entry name" value="Thioredoxin-like"/>
    <property type="match status" value="1"/>
</dbReference>
<dbReference type="InterPro" id="IPR013766">
    <property type="entry name" value="Thioredoxin_domain"/>
</dbReference>
<dbReference type="InterPro" id="IPR036249">
    <property type="entry name" value="Thioredoxin-like_sf"/>
</dbReference>
<dbReference type="PANTHER" id="PTHR45663">
    <property type="entry name" value="GEO12009P1"/>
    <property type="match status" value="1"/>
</dbReference>
<organism evidence="9 10">
    <name type="scientific">Anaerostipes caccae (strain DSM 14662 / CCUG 47493 / JCM 13470 / NCIMB 13811 / L1-92)</name>
    <dbReference type="NCBI Taxonomy" id="411490"/>
    <lineage>
        <taxon>Bacteria</taxon>
        <taxon>Bacillati</taxon>
        <taxon>Bacillota</taxon>
        <taxon>Clostridia</taxon>
        <taxon>Lachnospirales</taxon>
        <taxon>Lachnospiraceae</taxon>
        <taxon>Anaerostipes</taxon>
    </lineage>
</organism>
<feature type="domain" description="Thioredoxin" evidence="8">
    <location>
        <begin position="9"/>
        <end position="147"/>
    </location>
</feature>
<dbReference type="PROSITE" id="PS00194">
    <property type="entry name" value="THIOREDOXIN_1"/>
    <property type="match status" value="1"/>
</dbReference>
<dbReference type="Proteomes" id="UP000004935">
    <property type="component" value="Unassembled WGS sequence"/>
</dbReference>
<name>B0MFM0_ANACD</name>
<reference evidence="9" key="1">
    <citation type="submission" date="2007-11" db="EMBL/GenBank/DDBJ databases">
        <authorList>
            <person name="Fulton L."/>
            <person name="Clifton S."/>
            <person name="Fulton B."/>
            <person name="Xu J."/>
            <person name="Minx P."/>
            <person name="Pepin K.H."/>
            <person name="Johnson M."/>
            <person name="Thiruvilangam P."/>
            <person name="Bhonagiri V."/>
            <person name="Nash W.E."/>
            <person name="Mardis E.R."/>
            <person name="Wilson R.K."/>
        </authorList>
    </citation>
    <scope>NUCLEOTIDE SEQUENCE [LARGE SCALE GENOMIC DNA]</scope>
    <source>
        <strain evidence="9">DSM 14662</strain>
    </source>
</reference>
<evidence type="ECO:0000256" key="7">
    <source>
        <dbReference type="NCBIfam" id="TIGR01068"/>
    </source>
</evidence>
<protein>
    <recommendedName>
        <fullName evidence="2 7">Thioredoxin</fullName>
    </recommendedName>
</protein>